<feature type="domain" description="Resolvase/invertase-type recombinase catalytic" evidence="1">
    <location>
        <begin position="4"/>
        <end position="172"/>
    </location>
</feature>
<gene>
    <name evidence="2" type="ORF">HBE96_00365</name>
</gene>
<accession>A0A7Y0EEU2</accession>
<dbReference type="Proteomes" id="UP000537131">
    <property type="component" value="Unassembled WGS sequence"/>
</dbReference>
<evidence type="ECO:0000313" key="3">
    <source>
        <dbReference type="Proteomes" id="UP000537131"/>
    </source>
</evidence>
<dbReference type="InterPro" id="IPR006119">
    <property type="entry name" value="Resolv_N"/>
</dbReference>
<dbReference type="Gene3D" id="3.40.50.1390">
    <property type="entry name" value="Resolvase, N-terminal catalytic domain"/>
    <property type="match status" value="1"/>
</dbReference>
<keyword evidence="3" id="KW-1185">Reference proteome</keyword>
<dbReference type="SMART" id="SM00857">
    <property type="entry name" value="Resolvase"/>
    <property type="match status" value="1"/>
</dbReference>
<dbReference type="RefSeq" id="WP_169295793.1">
    <property type="nucleotide sequence ID" value="NZ_JABBNI010000001.1"/>
</dbReference>
<reference evidence="2 3" key="1">
    <citation type="submission" date="2020-06" db="EMBL/GenBank/DDBJ databases">
        <title>Complete Genome Sequence of Clostridium muelleri sp. nov. P21T, an Acid-Alcohol Producing Acetogen Isolated from Old Hay.</title>
        <authorList>
            <person name="Duncan K.E."/>
            <person name="Tanner R.S."/>
        </authorList>
    </citation>
    <scope>NUCLEOTIDE SEQUENCE [LARGE SCALE GENOMIC DNA]</scope>
    <source>
        <strain evidence="2 3">P21</strain>
    </source>
</reference>
<evidence type="ECO:0000259" key="1">
    <source>
        <dbReference type="SMART" id="SM00857"/>
    </source>
</evidence>
<proteinExistence type="predicted"/>
<dbReference type="InterPro" id="IPR050639">
    <property type="entry name" value="SSR_resolvase"/>
</dbReference>
<dbReference type="PANTHER" id="PTHR30461">
    <property type="entry name" value="DNA-INVERTASE FROM LAMBDOID PROPHAGE"/>
    <property type="match status" value="1"/>
</dbReference>
<protein>
    <submittedName>
        <fullName evidence="2">Recombinase family protein</fullName>
    </submittedName>
</protein>
<name>A0A7Y0EEU2_9CLOT</name>
<dbReference type="Pfam" id="PF00239">
    <property type="entry name" value="Resolvase"/>
    <property type="match status" value="1"/>
</dbReference>
<dbReference type="GO" id="GO:0003677">
    <property type="term" value="F:DNA binding"/>
    <property type="evidence" value="ECO:0007669"/>
    <property type="project" value="InterPro"/>
</dbReference>
<dbReference type="SUPFAM" id="SSF53041">
    <property type="entry name" value="Resolvase-like"/>
    <property type="match status" value="1"/>
</dbReference>
<dbReference type="EMBL" id="JABBNI010000001">
    <property type="protein sequence ID" value="NMM61180.1"/>
    <property type="molecule type" value="Genomic_DNA"/>
</dbReference>
<dbReference type="InterPro" id="IPR036162">
    <property type="entry name" value="Resolvase-like_N_sf"/>
</dbReference>
<dbReference type="PANTHER" id="PTHR30461:SF23">
    <property type="entry name" value="DNA RECOMBINASE-RELATED"/>
    <property type="match status" value="1"/>
</dbReference>
<dbReference type="GO" id="GO:0000150">
    <property type="term" value="F:DNA strand exchange activity"/>
    <property type="evidence" value="ECO:0007669"/>
    <property type="project" value="InterPro"/>
</dbReference>
<evidence type="ECO:0000313" key="2">
    <source>
        <dbReference type="EMBL" id="NMM61180.1"/>
    </source>
</evidence>
<dbReference type="AlphaFoldDB" id="A0A7Y0EEU2"/>
<comment type="caution">
    <text evidence="2">The sequence shown here is derived from an EMBL/GenBank/DDBJ whole genome shotgun (WGS) entry which is preliminary data.</text>
</comment>
<sequence>MSNFYFYLRISTKESTDKQSFNRQYKSLKTYADNNNLKFTDRYIYKDDCTGSTFKRKEWEELEGNLKKDDTVVFKEISRFTRQAEEGYSKYMELMDKNINLVFIDNPTVSTDYIKNLCRVATEQDLVAKTALESTIKLLLIVELDRVQKEREIIVKRIKQGIEASDKKSGRKFNTLDKMTDELRADIFGFLGNRNIKQIDLMNKHNISRNTLKKYVKIIQEEDK</sequence>
<organism evidence="2 3">
    <name type="scientific">Clostridium muellerianum</name>
    <dbReference type="NCBI Taxonomy" id="2716538"/>
    <lineage>
        <taxon>Bacteria</taxon>
        <taxon>Bacillati</taxon>
        <taxon>Bacillota</taxon>
        <taxon>Clostridia</taxon>
        <taxon>Eubacteriales</taxon>
        <taxon>Clostridiaceae</taxon>
        <taxon>Clostridium</taxon>
    </lineage>
</organism>